<comment type="caution">
    <text evidence="1">The sequence shown here is derived from an EMBL/GenBank/DDBJ whole genome shotgun (WGS) entry which is preliminary data.</text>
</comment>
<reference evidence="1" key="1">
    <citation type="journal article" date="2023" name="Insect Mol. Biol.">
        <title>Genome sequencing provides insights into the evolution of gene families encoding plant cell wall-degrading enzymes in longhorned beetles.</title>
        <authorList>
            <person name="Shin N.R."/>
            <person name="Okamura Y."/>
            <person name="Kirsch R."/>
            <person name="Pauchet Y."/>
        </authorList>
    </citation>
    <scope>NUCLEOTIDE SEQUENCE</scope>
    <source>
        <strain evidence="1">MMC_N1</strain>
    </source>
</reference>
<gene>
    <name evidence="1" type="ORF">NQ317_014187</name>
</gene>
<evidence type="ECO:0008006" key="3">
    <source>
        <dbReference type="Google" id="ProtNLM"/>
    </source>
</evidence>
<dbReference type="EMBL" id="JAPWTJ010000471">
    <property type="protein sequence ID" value="KAJ8978132.1"/>
    <property type="molecule type" value="Genomic_DNA"/>
</dbReference>
<protein>
    <recommendedName>
        <fullName evidence="3">DDE Tnp4 domain-containing protein</fullName>
    </recommendedName>
</protein>
<name>A0ABQ9JJS7_9CUCU</name>
<dbReference type="Proteomes" id="UP001162164">
    <property type="component" value="Unassembled WGS sequence"/>
</dbReference>
<evidence type="ECO:0000313" key="1">
    <source>
        <dbReference type="EMBL" id="KAJ8978132.1"/>
    </source>
</evidence>
<sequence length="144" mass="16600">MLEGICDAKRRFLDVFTGPPGKIHDSRIYNLSFISEKLQLSATRVRIENTFGILKTLFRQLQHVDMWSVDRMSKFVIVCYILHNICIDNNDLWEDYVPEQIILDVMEPEADNVAQRAESNDGPADENLNLTVTLSTRDTRALLE</sequence>
<feature type="non-terminal residue" evidence="1">
    <location>
        <position position="144"/>
    </location>
</feature>
<accession>A0ABQ9JJS7</accession>
<evidence type="ECO:0000313" key="2">
    <source>
        <dbReference type="Proteomes" id="UP001162164"/>
    </source>
</evidence>
<keyword evidence="2" id="KW-1185">Reference proteome</keyword>
<proteinExistence type="predicted"/>
<organism evidence="1 2">
    <name type="scientific">Molorchus minor</name>
    <dbReference type="NCBI Taxonomy" id="1323400"/>
    <lineage>
        <taxon>Eukaryota</taxon>
        <taxon>Metazoa</taxon>
        <taxon>Ecdysozoa</taxon>
        <taxon>Arthropoda</taxon>
        <taxon>Hexapoda</taxon>
        <taxon>Insecta</taxon>
        <taxon>Pterygota</taxon>
        <taxon>Neoptera</taxon>
        <taxon>Endopterygota</taxon>
        <taxon>Coleoptera</taxon>
        <taxon>Polyphaga</taxon>
        <taxon>Cucujiformia</taxon>
        <taxon>Chrysomeloidea</taxon>
        <taxon>Cerambycidae</taxon>
        <taxon>Lamiinae</taxon>
        <taxon>Monochamini</taxon>
        <taxon>Molorchus</taxon>
    </lineage>
</organism>